<keyword evidence="9" id="KW-1185">Reference proteome</keyword>
<evidence type="ECO:0000256" key="1">
    <source>
        <dbReference type="ARBA" id="ARBA00004651"/>
    </source>
</evidence>
<comment type="caution">
    <text evidence="8">The sequence shown here is derived from an EMBL/GenBank/DDBJ whole genome shotgun (WGS) entry which is preliminary data.</text>
</comment>
<evidence type="ECO:0000256" key="6">
    <source>
        <dbReference type="ARBA" id="ARBA00023136"/>
    </source>
</evidence>
<dbReference type="Pfam" id="PF01899">
    <property type="entry name" value="MNHE"/>
    <property type="match status" value="1"/>
</dbReference>
<comment type="similarity">
    <text evidence="2">Belongs to the CPA3 antiporters (TC 2.A.63) subunit E family.</text>
</comment>
<keyword evidence="6 7" id="KW-0472">Membrane</keyword>
<dbReference type="PIRSF" id="PIRSF019239">
    <property type="entry name" value="MrpE"/>
    <property type="match status" value="1"/>
</dbReference>
<evidence type="ECO:0000256" key="3">
    <source>
        <dbReference type="ARBA" id="ARBA00022475"/>
    </source>
</evidence>
<evidence type="ECO:0000256" key="5">
    <source>
        <dbReference type="ARBA" id="ARBA00022989"/>
    </source>
</evidence>
<dbReference type="EMBL" id="JAZDRP010000008">
    <property type="protein sequence ID" value="MEE2527027.1"/>
    <property type="molecule type" value="Genomic_DNA"/>
</dbReference>
<accession>A0ABU7LSY1</accession>
<dbReference type="PANTHER" id="PTHR34584">
    <property type="entry name" value="NA(+)/H(+) ANTIPORTER SUBUNIT E1"/>
    <property type="match status" value="1"/>
</dbReference>
<evidence type="ECO:0000256" key="2">
    <source>
        <dbReference type="ARBA" id="ARBA00006228"/>
    </source>
</evidence>
<feature type="transmembrane region" description="Helical" evidence="7">
    <location>
        <begin position="29"/>
        <end position="46"/>
    </location>
</feature>
<evidence type="ECO:0000256" key="4">
    <source>
        <dbReference type="ARBA" id="ARBA00022692"/>
    </source>
</evidence>
<dbReference type="Proteomes" id="UP001354971">
    <property type="component" value="Unassembled WGS sequence"/>
</dbReference>
<keyword evidence="5 7" id="KW-1133">Transmembrane helix</keyword>
<comment type="subcellular location">
    <subcellularLocation>
        <location evidence="1">Cell membrane</location>
        <topology evidence="1">Multi-pass membrane protein</topology>
    </subcellularLocation>
</comment>
<keyword evidence="3" id="KW-1003">Cell membrane</keyword>
<protein>
    <submittedName>
        <fullName evidence="8">Na+/H+ antiporter subunit E</fullName>
    </submittedName>
</protein>
<keyword evidence="4 7" id="KW-0812">Transmembrane</keyword>
<proteinExistence type="inferred from homology"/>
<name>A0ABU7LSY1_9PROT</name>
<organism evidence="8 9">
    <name type="scientific">Hyphobacterium lacteum</name>
    <dbReference type="NCBI Taxonomy" id="3116575"/>
    <lineage>
        <taxon>Bacteria</taxon>
        <taxon>Pseudomonadati</taxon>
        <taxon>Pseudomonadota</taxon>
        <taxon>Alphaproteobacteria</taxon>
        <taxon>Maricaulales</taxon>
        <taxon>Maricaulaceae</taxon>
        <taxon>Hyphobacterium</taxon>
    </lineage>
</organism>
<reference evidence="8 9" key="1">
    <citation type="submission" date="2024-01" db="EMBL/GenBank/DDBJ databases">
        <title>Hyphobacterium bacterium isolated from marine sediment.</title>
        <authorList>
            <person name="Zhao S."/>
        </authorList>
    </citation>
    <scope>NUCLEOTIDE SEQUENCE [LARGE SCALE GENOMIC DNA]</scope>
    <source>
        <strain evidence="9">HN65</strain>
    </source>
</reference>
<dbReference type="RefSeq" id="WP_330199691.1">
    <property type="nucleotide sequence ID" value="NZ_JAZDRP010000008.1"/>
</dbReference>
<sequence length="160" mass="17469">MIYGVSLSLVLALLWWVLSGYDKITLLAFGAASVVIAMVLVFRMRILDRETAPFVRLPTLIPYYIWLGGEIAKANFDVIRAALKPEIDITPRLVRVPVKADTDLSRCIFANSITLTPGTVTVEIEDDAFLVHALDTSFTSPDGFAEMNLHAARATDGGAS</sequence>
<evidence type="ECO:0000256" key="7">
    <source>
        <dbReference type="SAM" id="Phobius"/>
    </source>
</evidence>
<gene>
    <name evidence="8" type="ORF">V0U79_11670</name>
</gene>
<dbReference type="InterPro" id="IPR002758">
    <property type="entry name" value="Cation_antiport_E"/>
</dbReference>
<dbReference type="PANTHER" id="PTHR34584:SF1">
    <property type="entry name" value="NA(+)_H(+) ANTIPORTER SUBUNIT E1"/>
    <property type="match status" value="1"/>
</dbReference>
<evidence type="ECO:0000313" key="9">
    <source>
        <dbReference type="Proteomes" id="UP001354971"/>
    </source>
</evidence>
<evidence type="ECO:0000313" key="8">
    <source>
        <dbReference type="EMBL" id="MEE2527027.1"/>
    </source>
</evidence>